<organism evidence="3 4">
    <name type="scientific">Ditylenchus dipsaci</name>
    <dbReference type="NCBI Taxonomy" id="166011"/>
    <lineage>
        <taxon>Eukaryota</taxon>
        <taxon>Metazoa</taxon>
        <taxon>Ecdysozoa</taxon>
        <taxon>Nematoda</taxon>
        <taxon>Chromadorea</taxon>
        <taxon>Rhabditida</taxon>
        <taxon>Tylenchina</taxon>
        <taxon>Tylenchomorpha</taxon>
        <taxon>Sphaerularioidea</taxon>
        <taxon>Anguinidae</taxon>
        <taxon>Anguininae</taxon>
        <taxon>Ditylenchus</taxon>
    </lineage>
</organism>
<reference evidence="4" key="1">
    <citation type="submission" date="2022-11" db="UniProtKB">
        <authorList>
            <consortium name="WormBaseParasite"/>
        </authorList>
    </citation>
    <scope>IDENTIFICATION</scope>
</reference>
<evidence type="ECO:0000256" key="2">
    <source>
        <dbReference type="SAM" id="Phobius"/>
    </source>
</evidence>
<keyword evidence="2" id="KW-0812">Transmembrane</keyword>
<evidence type="ECO:0000313" key="4">
    <source>
        <dbReference type="WBParaSite" id="jg4431"/>
    </source>
</evidence>
<evidence type="ECO:0000256" key="1">
    <source>
        <dbReference type="SAM" id="MobiDB-lite"/>
    </source>
</evidence>
<evidence type="ECO:0000313" key="3">
    <source>
        <dbReference type="Proteomes" id="UP000887574"/>
    </source>
</evidence>
<feature type="compositionally biased region" description="Polar residues" evidence="1">
    <location>
        <begin position="133"/>
        <end position="146"/>
    </location>
</feature>
<name>A0A915E9Y2_9BILA</name>
<dbReference type="AlphaFoldDB" id="A0A915E9Y2"/>
<keyword evidence="2" id="KW-1133">Transmembrane helix</keyword>
<feature type="transmembrane region" description="Helical" evidence="2">
    <location>
        <begin position="25"/>
        <end position="45"/>
    </location>
</feature>
<feature type="region of interest" description="Disordered" evidence="1">
    <location>
        <begin position="119"/>
        <end position="159"/>
    </location>
</feature>
<dbReference type="WBParaSite" id="jg4431">
    <property type="protein sequence ID" value="jg4431"/>
    <property type="gene ID" value="jg4431"/>
</dbReference>
<keyword evidence="3" id="KW-1185">Reference proteome</keyword>
<dbReference type="Proteomes" id="UP000887574">
    <property type="component" value="Unplaced"/>
</dbReference>
<feature type="transmembrane region" description="Helical" evidence="2">
    <location>
        <begin position="57"/>
        <end position="76"/>
    </location>
</feature>
<keyword evidence="2" id="KW-0472">Membrane</keyword>
<sequence>MTLSPQLKHYDICASSRCNFFKKKIVFVLLISNFARFFFASHLVVQNGPILKRGHIHSTPTIFFCIGMVVAMLIGINKCKQWELDKIGEMRRTRRVIQRITARLREKNFRTIQKARNIRKRAGSVHQNAAKESPTTTTAANTSECKSSQAKEQPQQQSQRLTMSLFVPLASGTSPPPTYEESRLDQLYYECLPPVQQQQPLAKVVVRNRRCSTITKVNNNNNMVAGTSKTSRRS</sequence>
<protein>
    <submittedName>
        <fullName evidence="4">Transmembrane protein</fullName>
    </submittedName>
</protein>
<feature type="compositionally biased region" description="Low complexity" evidence="1">
    <location>
        <begin position="147"/>
        <end position="159"/>
    </location>
</feature>
<proteinExistence type="predicted"/>
<accession>A0A915E9Y2</accession>